<accession>A0A3S0L2I2</accession>
<dbReference type="EMBL" id="RXNU01000003">
    <property type="protein sequence ID" value="RTR39817.1"/>
    <property type="molecule type" value="Genomic_DNA"/>
</dbReference>
<evidence type="ECO:0000313" key="1">
    <source>
        <dbReference type="EMBL" id="RTR39817.1"/>
    </source>
</evidence>
<dbReference type="AlphaFoldDB" id="A0A3S0L2I2"/>
<keyword evidence="2" id="KW-1185">Reference proteome</keyword>
<dbReference type="Pfam" id="PF22491">
    <property type="entry name" value="DUF6988"/>
    <property type="match status" value="1"/>
</dbReference>
<dbReference type="Proteomes" id="UP000267448">
    <property type="component" value="Unassembled WGS sequence"/>
</dbReference>
<organism evidence="1 2">
    <name type="scientific">Shewanella canadensis</name>
    <dbReference type="NCBI Taxonomy" id="271096"/>
    <lineage>
        <taxon>Bacteria</taxon>
        <taxon>Pseudomonadati</taxon>
        <taxon>Pseudomonadota</taxon>
        <taxon>Gammaproteobacteria</taxon>
        <taxon>Alteromonadales</taxon>
        <taxon>Shewanellaceae</taxon>
        <taxon>Shewanella</taxon>
    </lineage>
</organism>
<proteinExistence type="predicted"/>
<protein>
    <submittedName>
        <fullName evidence="1">Uncharacterized protein</fullName>
    </submittedName>
</protein>
<dbReference type="InterPro" id="IPR054257">
    <property type="entry name" value="DUF6988"/>
</dbReference>
<name>A0A3S0L2I2_9GAMM</name>
<gene>
    <name evidence="1" type="ORF">EKG38_08505</name>
</gene>
<comment type="caution">
    <text evidence="1">The sequence shown here is derived from an EMBL/GenBank/DDBJ whole genome shotgun (WGS) entry which is preliminary data.</text>
</comment>
<evidence type="ECO:0000313" key="2">
    <source>
        <dbReference type="Proteomes" id="UP000267448"/>
    </source>
</evidence>
<sequence length="228" mass="26265">MKFNNTITNETRDVLYGMQINQELRSVYTFQLLNTVLQNHDALVTILNSSIQKPAYILLRTQFESLVKGMWLHLCAKDDEQIVKFLNNKDKIQSIYSCNSCGSESSQSRERSLQNRIKEIGTKRKDVHKCLSQFKSAYWQAFNAYTHAGLTFLDKGIDGERDMVSDQISECQAAELYSLSCKFTILAISEIGNCFDNDILYQLRHMCKDTFDPYLKDFNSSNVTAFQL</sequence>
<dbReference type="OrthoDB" id="6058394at2"/>
<dbReference type="RefSeq" id="WP_126519822.1">
    <property type="nucleotide sequence ID" value="NZ_RXNU01000003.1"/>
</dbReference>
<reference evidence="1 2" key="1">
    <citation type="submission" date="2018-12" db="EMBL/GenBank/DDBJ databases">
        <authorList>
            <person name="Yu L."/>
        </authorList>
    </citation>
    <scope>NUCLEOTIDE SEQUENCE [LARGE SCALE GENOMIC DNA]</scope>
    <source>
        <strain evidence="1 2">HAW-EB2</strain>
    </source>
</reference>